<evidence type="ECO:0000256" key="3">
    <source>
        <dbReference type="ARBA" id="ARBA00023295"/>
    </source>
</evidence>
<dbReference type="InterPro" id="IPR013320">
    <property type="entry name" value="ConA-like_dom_sf"/>
</dbReference>
<accession>A0A0M6WEC2</accession>
<dbReference type="InterPro" id="IPR051795">
    <property type="entry name" value="Glycosyl_Hydrlase_43"/>
</dbReference>
<dbReference type="InterPro" id="IPR006710">
    <property type="entry name" value="Glyco_hydro_43"/>
</dbReference>
<reference evidence="13 19" key="5">
    <citation type="submission" date="2019-09" db="EMBL/GenBank/DDBJ databases">
        <title>Strain-level analysis of Eubacterium rectale using genomes from metagenomes.</title>
        <authorList>
            <person name="Karcher N."/>
            <person name="Segata N."/>
        </authorList>
    </citation>
    <scope>NUCLEOTIDE SEQUENCE [LARGE SCALE GENOMIC DNA]</scope>
    <source>
        <strain evidence="13 19">T3WBe13</strain>
    </source>
</reference>
<dbReference type="AlphaFoldDB" id="A0A0M6WEC2"/>
<evidence type="ECO:0000313" key="19">
    <source>
        <dbReference type="Proteomes" id="UP000324327"/>
    </source>
</evidence>
<evidence type="ECO:0000313" key="15">
    <source>
        <dbReference type="Proteomes" id="UP000095384"/>
    </source>
</evidence>
<evidence type="ECO:0000313" key="11">
    <source>
        <dbReference type="EMBL" id="RGI69179.1"/>
    </source>
</evidence>
<dbReference type="PANTHER" id="PTHR42812">
    <property type="entry name" value="BETA-XYLOSIDASE"/>
    <property type="match status" value="1"/>
</dbReference>
<dbReference type="Proteomes" id="UP000095384">
    <property type="component" value="Unassembled WGS sequence"/>
</dbReference>
<evidence type="ECO:0000256" key="1">
    <source>
        <dbReference type="ARBA" id="ARBA00009865"/>
    </source>
</evidence>
<dbReference type="Proteomes" id="UP000283765">
    <property type="component" value="Unassembled WGS sequence"/>
</dbReference>
<dbReference type="EMBL" id="QRXR01000006">
    <property type="protein sequence ID" value="RGU26655.1"/>
    <property type="molecule type" value="Genomic_DNA"/>
</dbReference>
<keyword evidence="3 6" id="KW-0326">Glycosidase</keyword>
<sequence>MVTAKNPILSGFYPDPSICRVGEDYYLVTSSFVYAPGVPIFHSRDLAHWEQIGNILDRPSQLCVENEEISRGIFAPTIRYHEGTFYMITTNVSHGGNFIVTAQDPAGPWSDPYYLGEEAVGIDPSLFFDDDGRCYYCGTRPNPEGVRYNGDWEIWIQELDLGTMKLKGRSMAIWKGAVKGCIWPEGPHIYKINGYYYLMHAEGGTGPEHSITIARSKELFKWFEGCPRNPIFTHRNLGMDYPVIYAGHGDLVDDINGNWYVVMLASRPCKKHSSMGRETFIAKTIWENEWPVIAPGIGHLEDTVDIPLEECRFIDEISENDFITFCEAKPDKRLVGIGKRNESFYSLKENPGVLRLYTNKEQIADLGTSAFLGLRQKGYEFSVKTAVRFIPQSDNETAGLVLFQNNENHLRAEITMEAGRLVFVVTTHIKGTDKKIAVADIMEYSITEKNPLWNICMICKEQEASIWIGTAEKSVKVAEKISLLPYTTEEAGGFVGCTVGMYASSNGSNSDNYADFSYIMLTQ</sequence>
<dbReference type="Proteomes" id="UP000049472">
    <property type="component" value="Unassembled WGS sequence"/>
</dbReference>
<dbReference type="EMBL" id="CVRQ01000011">
    <property type="protein sequence ID" value="CRL34494.1"/>
    <property type="molecule type" value="Genomic_DNA"/>
</dbReference>
<dbReference type="Pfam" id="PF04616">
    <property type="entry name" value="Glyco_hydro_43"/>
    <property type="match status" value="1"/>
</dbReference>
<evidence type="ECO:0000313" key="10">
    <source>
        <dbReference type="EMBL" id="CUO85097.1"/>
    </source>
</evidence>
<dbReference type="PANTHER" id="PTHR42812:SF12">
    <property type="entry name" value="BETA-XYLOSIDASE-RELATED"/>
    <property type="match status" value="1"/>
</dbReference>
<dbReference type="SUPFAM" id="SSF75005">
    <property type="entry name" value="Arabinanase/levansucrase/invertase"/>
    <property type="match status" value="1"/>
</dbReference>
<dbReference type="Proteomes" id="UP000095602">
    <property type="component" value="Unassembled WGS sequence"/>
</dbReference>
<dbReference type="Gene3D" id="2.115.10.20">
    <property type="entry name" value="Glycosyl hydrolase domain, family 43"/>
    <property type="match status" value="1"/>
</dbReference>
<organism evidence="8 14">
    <name type="scientific">Agathobacter rectalis</name>
    <dbReference type="NCBI Taxonomy" id="39491"/>
    <lineage>
        <taxon>Bacteria</taxon>
        <taxon>Bacillati</taxon>
        <taxon>Bacillota</taxon>
        <taxon>Clostridia</taxon>
        <taxon>Lachnospirales</taxon>
        <taxon>Lachnospiraceae</taxon>
        <taxon>Agathobacter</taxon>
    </lineage>
</organism>
<evidence type="ECO:0000313" key="13">
    <source>
        <dbReference type="EMBL" id="TYL59197.1"/>
    </source>
</evidence>
<dbReference type="Pfam" id="PF17851">
    <property type="entry name" value="GH43_C2"/>
    <property type="match status" value="1"/>
</dbReference>
<dbReference type="EMBL" id="CZAJ01000007">
    <property type="protein sequence ID" value="CUO85097.1"/>
    <property type="molecule type" value="Genomic_DNA"/>
</dbReference>
<dbReference type="GO" id="GO:0005975">
    <property type="term" value="P:carbohydrate metabolic process"/>
    <property type="evidence" value="ECO:0007669"/>
    <property type="project" value="InterPro"/>
</dbReference>
<dbReference type="GO" id="GO:0009044">
    <property type="term" value="F:xylan 1,4-beta-xylosidase activity"/>
    <property type="evidence" value="ECO:0007669"/>
    <property type="project" value="UniProtKB-EC"/>
</dbReference>
<dbReference type="EMBL" id="VSTF01000008">
    <property type="protein sequence ID" value="TYL59197.1"/>
    <property type="molecule type" value="Genomic_DNA"/>
</dbReference>
<keyword evidence="2 6" id="KW-0378">Hydrolase</keyword>
<evidence type="ECO:0000313" key="12">
    <source>
        <dbReference type="EMBL" id="RGU26655.1"/>
    </source>
</evidence>
<dbReference type="EC" id="3.2.1.37" evidence="9"/>
<feature type="site" description="Important for catalytic activity, responsible for pKa modulation of the active site Glu and correct orientation of both the proton donor and substrate" evidence="5">
    <location>
        <position position="123"/>
    </location>
</feature>
<dbReference type="Proteomes" id="UP000324327">
    <property type="component" value="Unassembled WGS sequence"/>
</dbReference>
<dbReference type="InterPro" id="IPR023296">
    <property type="entry name" value="Glyco_hydro_beta-prop_sf"/>
</dbReference>
<dbReference type="Proteomes" id="UP000260642">
    <property type="component" value="Unassembled WGS sequence"/>
</dbReference>
<evidence type="ECO:0000313" key="9">
    <source>
        <dbReference type="EMBL" id="CUO37317.1"/>
    </source>
</evidence>
<dbReference type="EMBL" id="QSOB01000006">
    <property type="protein sequence ID" value="RGI69179.1"/>
    <property type="molecule type" value="Genomic_DNA"/>
</dbReference>
<feature type="domain" description="Beta-xylosidase C-terminal Concanavalin A-like" evidence="7">
    <location>
        <begin position="338"/>
        <end position="519"/>
    </location>
</feature>
<reference evidence="8" key="2">
    <citation type="submission" date="2015-05" db="EMBL/GenBank/DDBJ databases">
        <authorList>
            <person name="Wang D.B."/>
            <person name="Wang M."/>
        </authorList>
    </citation>
    <scope>NUCLEOTIDE SEQUENCE [LARGE SCALE GENOMIC DNA]</scope>
    <source>
        <strain evidence="8">T1-815</strain>
    </source>
</reference>
<evidence type="ECO:0000313" key="17">
    <source>
        <dbReference type="Proteomes" id="UP000260642"/>
    </source>
</evidence>
<keyword evidence="14" id="KW-1185">Reference proteome</keyword>
<evidence type="ECO:0000256" key="5">
    <source>
        <dbReference type="PIRSR" id="PIRSR606710-2"/>
    </source>
</evidence>
<dbReference type="EMBL" id="CYYW01000015">
    <property type="protein sequence ID" value="CUO37317.1"/>
    <property type="molecule type" value="Genomic_DNA"/>
</dbReference>
<evidence type="ECO:0000313" key="8">
    <source>
        <dbReference type="EMBL" id="CRL34494.1"/>
    </source>
</evidence>
<evidence type="ECO:0000313" key="18">
    <source>
        <dbReference type="Proteomes" id="UP000283765"/>
    </source>
</evidence>
<dbReference type="CDD" id="cd18617">
    <property type="entry name" value="GH43_XynB-like"/>
    <property type="match status" value="1"/>
</dbReference>
<reference evidence="17 18" key="3">
    <citation type="submission" date="2018-08" db="EMBL/GenBank/DDBJ databases">
        <title>A genome reference for cultivated species of the human gut microbiota.</title>
        <authorList>
            <person name="Zou Y."/>
            <person name="Xue W."/>
            <person name="Luo G."/>
        </authorList>
    </citation>
    <scope>NUCLEOTIDE SEQUENCE [LARGE SCALE GENOMIC DNA]</scope>
    <source>
        <strain evidence="12 18">AF17-27</strain>
        <strain evidence="11 17">TM10-3</strain>
    </source>
</reference>
<evidence type="ECO:0000259" key="7">
    <source>
        <dbReference type="Pfam" id="PF17851"/>
    </source>
</evidence>
<feature type="active site" description="Proton acceptor" evidence="4">
    <location>
        <position position="15"/>
    </location>
</feature>
<proteinExistence type="inferred from homology"/>
<name>A0A0M6WEC2_9FIRM</name>
<gene>
    <name evidence="9" type="primary">xynB_2</name>
    <name evidence="12" type="ORF">DWW89_05090</name>
    <name evidence="11" type="ORF">DXD95_05845</name>
    <name evidence="9" type="ORF">ERS852417_02160</name>
    <name evidence="10" type="ORF">ERS852497_01038</name>
    <name evidence="13" type="ORF">FYL31_08900</name>
    <name evidence="8" type="ORF">T1815_08471</name>
</gene>
<evidence type="ECO:0000256" key="4">
    <source>
        <dbReference type="PIRSR" id="PIRSR606710-1"/>
    </source>
</evidence>
<protein>
    <submittedName>
        <fullName evidence="8">Arabinofuranosidase</fullName>
    </submittedName>
    <submittedName>
        <fullName evidence="9">Beta-xylosidase</fullName>
        <ecNumber evidence="9">3.2.1.37</ecNumber>
    </submittedName>
    <submittedName>
        <fullName evidence="11">Glycoside hydrolase family 43 protein</fullName>
    </submittedName>
</protein>
<reference evidence="14" key="1">
    <citation type="submission" date="2015-05" db="EMBL/GenBank/DDBJ databases">
        <authorList>
            <consortium name="Pathogen Informatics"/>
        </authorList>
    </citation>
    <scope>NUCLEOTIDE SEQUENCE [LARGE SCALE GENOMIC DNA]</scope>
    <source>
        <strain evidence="9 15">2789STDY5608860</strain>
        <strain evidence="10 16">2789STDY5834884</strain>
        <strain evidence="14">T1-815</strain>
    </source>
</reference>
<comment type="similarity">
    <text evidence="1 6">Belongs to the glycosyl hydrolase 43 family.</text>
</comment>
<dbReference type="InterPro" id="IPR041542">
    <property type="entry name" value="GH43_C2"/>
</dbReference>
<evidence type="ECO:0000313" key="14">
    <source>
        <dbReference type="Proteomes" id="UP000049472"/>
    </source>
</evidence>
<dbReference type="Gene3D" id="2.60.120.200">
    <property type="match status" value="1"/>
</dbReference>
<dbReference type="SUPFAM" id="SSF49899">
    <property type="entry name" value="Concanavalin A-like lectins/glucanases"/>
    <property type="match status" value="1"/>
</dbReference>
<evidence type="ECO:0000256" key="2">
    <source>
        <dbReference type="ARBA" id="ARBA00022801"/>
    </source>
</evidence>
<evidence type="ECO:0000313" key="16">
    <source>
        <dbReference type="Proteomes" id="UP000095602"/>
    </source>
</evidence>
<evidence type="ECO:0000256" key="6">
    <source>
        <dbReference type="RuleBase" id="RU361187"/>
    </source>
</evidence>
<reference evidence="13 19" key="4">
    <citation type="submission" date="2019-08" db="EMBL/GenBank/DDBJ databases">
        <authorList>
            <person name="Duncan S."/>
            <person name="Walker A."/>
        </authorList>
    </citation>
    <scope>NUCLEOTIDE SEQUENCE [LARGE SCALE GENOMIC DNA]</scope>
    <source>
        <strain evidence="13 19">T3WBe13</strain>
    </source>
</reference>
<dbReference type="RefSeq" id="WP_055061253.1">
    <property type="nucleotide sequence ID" value="NZ_CVRQ01000011.1"/>
</dbReference>
<feature type="active site" description="Proton donor" evidence="4">
    <location>
        <position position="185"/>
    </location>
</feature>